<evidence type="ECO:0000259" key="1">
    <source>
        <dbReference type="Pfam" id="PF00126"/>
    </source>
</evidence>
<protein>
    <submittedName>
        <fullName evidence="3">LysR family transcriptional regulator</fullName>
    </submittedName>
</protein>
<gene>
    <name evidence="3" type="ORF">EZ216_09530</name>
</gene>
<reference evidence="3 4" key="1">
    <citation type="submission" date="2019-03" db="EMBL/GenBank/DDBJ databases">
        <title>Ramlibacter sp. 18x22-1, whole genome shotgun sequence.</title>
        <authorList>
            <person name="Zhang X."/>
            <person name="Feng G."/>
            <person name="Zhu H."/>
        </authorList>
    </citation>
    <scope>NUCLEOTIDE SEQUENCE [LARGE SCALE GENOMIC DNA]</scope>
    <source>
        <strain evidence="3 4">18x22-1</strain>
    </source>
</reference>
<feature type="domain" description="HTH lysR-type" evidence="1">
    <location>
        <begin position="25"/>
        <end position="81"/>
    </location>
</feature>
<evidence type="ECO:0000313" key="3">
    <source>
        <dbReference type="EMBL" id="TFZ03876.1"/>
    </source>
</evidence>
<dbReference type="InterPro" id="IPR024370">
    <property type="entry name" value="PBP_domain"/>
</dbReference>
<evidence type="ECO:0000259" key="2">
    <source>
        <dbReference type="Pfam" id="PF12727"/>
    </source>
</evidence>
<dbReference type="InterPro" id="IPR036388">
    <property type="entry name" value="WH-like_DNA-bd_sf"/>
</dbReference>
<dbReference type="PANTHER" id="PTHR38431:SF1">
    <property type="entry name" value="BLL2305 PROTEIN"/>
    <property type="match status" value="1"/>
</dbReference>
<proteinExistence type="predicted"/>
<dbReference type="InterPro" id="IPR000847">
    <property type="entry name" value="LysR_HTH_N"/>
</dbReference>
<dbReference type="Pfam" id="PF12727">
    <property type="entry name" value="PBP_like"/>
    <property type="match status" value="1"/>
</dbReference>
<dbReference type="Gene3D" id="1.10.10.10">
    <property type="entry name" value="Winged helix-like DNA-binding domain superfamily/Winged helix DNA-binding domain"/>
    <property type="match status" value="1"/>
</dbReference>
<name>A0A4Z0BX14_9BURK</name>
<dbReference type="Pfam" id="PF00126">
    <property type="entry name" value="HTH_1"/>
    <property type="match status" value="1"/>
</dbReference>
<dbReference type="OrthoDB" id="9805928at2"/>
<comment type="caution">
    <text evidence="3">The sequence shown here is derived from an EMBL/GenBank/DDBJ whole genome shotgun (WGS) entry which is preliminary data.</text>
</comment>
<dbReference type="SUPFAM" id="SSF46785">
    <property type="entry name" value="Winged helix' DNA-binding domain"/>
    <property type="match status" value="1"/>
</dbReference>
<dbReference type="Proteomes" id="UP000297839">
    <property type="component" value="Unassembled WGS sequence"/>
</dbReference>
<keyword evidence="4" id="KW-1185">Reference proteome</keyword>
<dbReference type="PANTHER" id="PTHR38431">
    <property type="entry name" value="BLL2305 PROTEIN"/>
    <property type="match status" value="1"/>
</dbReference>
<evidence type="ECO:0000313" key="4">
    <source>
        <dbReference type="Proteomes" id="UP000297839"/>
    </source>
</evidence>
<organism evidence="3 4">
    <name type="scientific">Ramlibacter humi</name>
    <dbReference type="NCBI Taxonomy" id="2530451"/>
    <lineage>
        <taxon>Bacteria</taxon>
        <taxon>Pseudomonadati</taxon>
        <taxon>Pseudomonadota</taxon>
        <taxon>Betaproteobacteria</taxon>
        <taxon>Burkholderiales</taxon>
        <taxon>Comamonadaceae</taxon>
        <taxon>Ramlibacter</taxon>
    </lineage>
</organism>
<accession>A0A4Z0BX14</accession>
<dbReference type="RefSeq" id="WP_135249502.1">
    <property type="nucleotide sequence ID" value="NZ_SMLK01000002.1"/>
</dbReference>
<dbReference type="GO" id="GO:0003700">
    <property type="term" value="F:DNA-binding transcription factor activity"/>
    <property type="evidence" value="ECO:0007669"/>
    <property type="project" value="InterPro"/>
</dbReference>
<dbReference type="AlphaFoldDB" id="A0A4Z0BX14"/>
<feature type="domain" description="PBP" evidence="2">
    <location>
        <begin position="140"/>
        <end position="326"/>
    </location>
</feature>
<dbReference type="SUPFAM" id="SSF53850">
    <property type="entry name" value="Periplasmic binding protein-like II"/>
    <property type="match status" value="1"/>
</dbReference>
<sequence length="369" mass="40339">MRKVELSYSFGAAVSEVPRIRNPLMDLLEAVRSAGSITGAAEALGMSYRHVWGELKRWEAELGRDLIVWCKGQRAQLTPFADRLLWAERLAQARLAPQLESMHAELERALAIAFDDHAQVQTLFASHDDALSLLRGHAAATSRLHLDIQFCGSVDAISALNEGRCTVAGFHARGRAPAGSPTQKAYQPLLTPGEHKLIGFAERTQGLMVRAGNPLRLDSLGALVAREARFVNRPLGAGTRLLLDDLLLESGIPAAAITGYRNEQPSHSAVAQAIASGEADAGMGIEAAARRHGLDFVPLASEHYYLVCLRSALDERPTQLLRQVLQDESWRAMLSAIPGYKPWRSGEVLSLKQCLPWWNLPPKRATRAA</sequence>
<dbReference type="InterPro" id="IPR036390">
    <property type="entry name" value="WH_DNA-bd_sf"/>
</dbReference>
<dbReference type="EMBL" id="SMLK01000002">
    <property type="protein sequence ID" value="TFZ03876.1"/>
    <property type="molecule type" value="Genomic_DNA"/>
</dbReference>